<comment type="caution">
    <text evidence="2">The sequence shown here is derived from an EMBL/GenBank/DDBJ whole genome shotgun (WGS) entry which is preliminary data.</text>
</comment>
<dbReference type="InterPro" id="IPR004175">
    <property type="entry name" value="RNA_CPDase"/>
</dbReference>
<evidence type="ECO:0000313" key="3">
    <source>
        <dbReference type="Proteomes" id="UP001500469"/>
    </source>
</evidence>
<organism evidence="2 3">
    <name type="scientific">Algoriphagus jejuensis</name>
    <dbReference type="NCBI Taxonomy" id="419934"/>
    <lineage>
        <taxon>Bacteria</taxon>
        <taxon>Pseudomonadati</taxon>
        <taxon>Bacteroidota</taxon>
        <taxon>Cytophagia</taxon>
        <taxon>Cytophagales</taxon>
        <taxon>Cyclobacteriaceae</taxon>
        <taxon>Algoriphagus</taxon>
    </lineage>
</organism>
<dbReference type="InterPro" id="IPR050580">
    <property type="entry name" value="2H_phosphoesterase_YjcG-like"/>
</dbReference>
<proteinExistence type="predicted"/>
<name>A0ABN1N074_9BACT</name>
<keyword evidence="3" id="KW-1185">Reference proteome</keyword>
<sequence>MAGKNHPVEINSDEYQTIQSSSAIGSAVEIKYKQMKVIQKYFLALVPPAEILRKANDIKLRVRDEFGIKYALKSPPHITLKMPFNYNESKESQLVERLEEHLRHQAPFTVKISGVGSFGKRVVYLGIEKSEPLLALQRQLNLFCKQQLHLVDELSDRNFHPHMTVAFKDLKPSHFSDVLEKVKEHRIDTEYSAAELTLLKRIERVWISQCSLPFKG</sequence>
<dbReference type="Gene3D" id="3.90.1140.10">
    <property type="entry name" value="Cyclic phosphodiesterase"/>
    <property type="match status" value="1"/>
</dbReference>
<dbReference type="Proteomes" id="UP001500469">
    <property type="component" value="Unassembled WGS sequence"/>
</dbReference>
<dbReference type="PANTHER" id="PTHR40037">
    <property type="entry name" value="PHOSPHOESTERASE YJCG-RELATED"/>
    <property type="match status" value="1"/>
</dbReference>
<evidence type="ECO:0000256" key="1">
    <source>
        <dbReference type="ARBA" id="ARBA00022801"/>
    </source>
</evidence>
<evidence type="ECO:0000313" key="2">
    <source>
        <dbReference type="EMBL" id="GAA0879228.1"/>
    </source>
</evidence>
<dbReference type="InterPro" id="IPR009097">
    <property type="entry name" value="Cyclic_Pdiesterase"/>
</dbReference>
<reference evidence="2 3" key="1">
    <citation type="journal article" date="2019" name="Int. J. Syst. Evol. Microbiol.">
        <title>The Global Catalogue of Microorganisms (GCM) 10K type strain sequencing project: providing services to taxonomists for standard genome sequencing and annotation.</title>
        <authorList>
            <consortium name="The Broad Institute Genomics Platform"/>
            <consortium name="The Broad Institute Genome Sequencing Center for Infectious Disease"/>
            <person name="Wu L."/>
            <person name="Ma J."/>
        </authorList>
    </citation>
    <scope>NUCLEOTIDE SEQUENCE [LARGE SCALE GENOMIC DNA]</scope>
    <source>
        <strain evidence="2 3">JCM 16112</strain>
    </source>
</reference>
<accession>A0ABN1N074</accession>
<evidence type="ECO:0008006" key="4">
    <source>
        <dbReference type="Google" id="ProtNLM"/>
    </source>
</evidence>
<dbReference type="PANTHER" id="PTHR40037:SF1">
    <property type="entry name" value="PHOSPHOESTERASE SAOUHSC_00951-RELATED"/>
    <property type="match status" value="1"/>
</dbReference>
<dbReference type="Pfam" id="PF13563">
    <property type="entry name" value="2_5_RNA_ligase2"/>
    <property type="match status" value="1"/>
</dbReference>
<dbReference type="SUPFAM" id="SSF55144">
    <property type="entry name" value="LigT-like"/>
    <property type="match status" value="1"/>
</dbReference>
<dbReference type="NCBIfam" id="TIGR02258">
    <property type="entry name" value="2_5_ligase"/>
    <property type="match status" value="1"/>
</dbReference>
<gene>
    <name evidence="2" type="ORF">GCM10009119_21960</name>
</gene>
<protein>
    <recommendedName>
        <fullName evidence="4">2'-5' RNA ligase</fullName>
    </recommendedName>
</protein>
<keyword evidence="1" id="KW-0378">Hydrolase</keyword>
<dbReference type="EMBL" id="BAAAFI010000010">
    <property type="protein sequence ID" value="GAA0879228.1"/>
    <property type="molecule type" value="Genomic_DNA"/>
</dbReference>